<dbReference type="AlphaFoldDB" id="A0A7X4GXH1"/>
<organism evidence="1 2">
    <name type="scientific">Duganella margarita</name>
    <dbReference type="NCBI Taxonomy" id="2692170"/>
    <lineage>
        <taxon>Bacteria</taxon>
        <taxon>Pseudomonadati</taxon>
        <taxon>Pseudomonadota</taxon>
        <taxon>Betaproteobacteria</taxon>
        <taxon>Burkholderiales</taxon>
        <taxon>Oxalobacteraceae</taxon>
        <taxon>Telluria group</taxon>
        <taxon>Duganella</taxon>
    </lineage>
</organism>
<accession>A0A7X4GXH1</accession>
<evidence type="ECO:0000313" key="2">
    <source>
        <dbReference type="Proteomes" id="UP000469734"/>
    </source>
</evidence>
<evidence type="ECO:0000313" key="1">
    <source>
        <dbReference type="EMBL" id="MYM71456.1"/>
    </source>
</evidence>
<name>A0A7X4GXH1_9BURK</name>
<dbReference type="InterPro" id="IPR034660">
    <property type="entry name" value="DinB/YfiT-like"/>
</dbReference>
<reference evidence="1 2" key="1">
    <citation type="submission" date="2019-12" db="EMBL/GenBank/DDBJ databases">
        <title>Novel species isolated from a subtropical stream in China.</title>
        <authorList>
            <person name="Lu H."/>
        </authorList>
    </citation>
    <scope>NUCLEOTIDE SEQUENCE [LARGE SCALE GENOMIC DNA]</scope>
    <source>
        <strain evidence="1 2">FT134W</strain>
    </source>
</reference>
<dbReference type="RefSeq" id="WP_161049147.1">
    <property type="nucleotide sequence ID" value="NZ_WWCR01000002.1"/>
</dbReference>
<comment type="caution">
    <text evidence="1">The sequence shown here is derived from an EMBL/GenBank/DDBJ whole genome shotgun (WGS) entry which is preliminary data.</text>
</comment>
<dbReference type="SUPFAM" id="SSF109854">
    <property type="entry name" value="DinB/YfiT-like putative metalloenzymes"/>
    <property type="match status" value="1"/>
</dbReference>
<proteinExistence type="predicted"/>
<protein>
    <submittedName>
        <fullName evidence="1">DUF1993 family protein</fullName>
    </submittedName>
</protein>
<dbReference type="InterPro" id="IPR018531">
    <property type="entry name" value="DUF1993"/>
</dbReference>
<dbReference type="PANTHER" id="PTHR36922">
    <property type="entry name" value="BLL2446 PROTEIN"/>
    <property type="match status" value="1"/>
</dbReference>
<gene>
    <name evidence="1" type="ORF">GTP56_04510</name>
</gene>
<dbReference type="Pfam" id="PF09351">
    <property type="entry name" value="DUF1993"/>
    <property type="match status" value="1"/>
</dbReference>
<dbReference type="Gene3D" id="1.20.120.450">
    <property type="entry name" value="dinb family like domain"/>
    <property type="match status" value="1"/>
</dbReference>
<dbReference type="EMBL" id="WWCR01000002">
    <property type="protein sequence ID" value="MYM71456.1"/>
    <property type="molecule type" value="Genomic_DNA"/>
</dbReference>
<sequence>MALSMYQLTVPAFVRGLKVMSALLKKAEAHVEQHGSVPDAMISARLADDMLPLTGQVQRASDTSKMTVERLTGVPAPKFEDNETSFDQLQQRIANTIAFLESVTPEQFADSEERTIRLNFGGLPDFTGASYLLTFALPNFYFHVATAHDILRNQGVKIGKLDYLGAFA</sequence>
<dbReference type="Proteomes" id="UP000469734">
    <property type="component" value="Unassembled WGS sequence"/>
</dbReference>
<dbReference type="PANTHER" id="PTHR36922:SF1">
    <property type="entry name" value="DUF1993 DOMAIN-CONTAINING PROTEIN"/>
    <property type="match status" value="1"/>
</dbReference>